<evidence type="ECO:0000313" key="2">
    <source>
        <dbReference type="Proteomes" id="UP000640426"/>
    </source>
</evidence>
<comment type="caution">
    <text evidence="1">The sequence shown here is derived from an EMBL/GenBank/DDBJ whole genome shotgun (WGS) entry which is preliminary data.</text>
</comment>
<proteinExistence type="predicted"/>
<dbReference type="EMBL" id="JAELXS010000008">
    <property type="protein sequence ID" value="MBJ6123042.1"/>
    <property type="molecule type" value="Genomic_DNA"/>
</dbReference>
<dbReference type="CDD" id="cd12952">
    <property type="entry name" value="MMP_ACEL2062"/>
    <property type="match status" value="1"/>
</dbReference>
<dbReference type="Proteomes" id="UP000640426">
    <property type="component" value="Unassembled WGS sequence"/>
</dbReference>
<dbReference type="InterPro" id="IPR010428">
    <property type="entry name" value="Zincin_1"/>
</dbReference>
<keyword evidence="2" id="KW-1185">Reference proteome</keyword>
<protein>
    <submittedName>
        <fullName evidence="1">Metallopeptidase family protein</fullName>
    </submittedName>
</protein>
<dbReference type="Gene3D" id="3.30.2010.20">
    <property type="match status" value="1"/>
</dbReference>
<dbReference type="SUPFAM" id="SSF55486">
    <property type="entry name" value="Metalloproteases ('zincins'), catalytic domain"/>
    <property type="match status" value="1"/>
</dbReference>
<sequence>MAVGMDRQGFPGTAPDAAQIEAIARATIERLPPEFARHLGDVVLLVEEVADDETLAALGIEHPLDLTGIYSGRPVGEKSSGESGALPDRIHLYRRAILDEWVETGVRLDDLVAHVTIHEIGHHFGLSDADMHALEEEVGEEEVGERG</sequence>
<dbReference type="InterPro" id="IPR038555">
    <property type="entry name" value="Zincin_1_sf"/>
</dbReference>
<reference evidence="2" key="1">
    <citation type="submission" date="2020-12" db="EMBL/GenBank/DDBJ databases">
        <title>Hymenobacter sp.</title>
        <authorList>
            <person name="Kim M.K."/>
        </authorList>
    </citation>
    <scope>NUCLEOTIDE SEQUENCE [LARGE SCALE GENOMIC DNA]</scope>
    <source>
        <strain evidence="2">BT553</strain>
    </source>
</reference>
<gene>
    <name evidence="1" type="ORF">JAO74_14690</name>
</gene>
<evidence type="ECO:0000313" key="1">
    <source>
        <dbReference type="EMBL" id="MBJ6123042.1"/>
    </source>
</evidence>
<dbReference type="Pfam" id="PF06262">
    <property type="entry name" value="Zincin_1"/>
    <property type="match status" value="1"/>
</dbReference>
<organism evidence="1 2">
    <name type="scientific">Sphingomonas mollis</name>
    <dbReference type="NCBI Taxonomy" id="2795726"/>
    <lineage>
        <taxon>Bacteria</taxon>
        <taxon>Pseudomonadati</taxon>
        <taxon>Pseudomonadota</taxon>
        <taxon>Alphaproteobacteria</taxon>
        <taxon>Sphingomonadales</taxon>
        <taxon>Sphingomonadaceae</taxon>
        <taxon>Sphingomonas</taxon>
    </lineage>
</organism>
<accession>A0ABS0XSN5</accession>
<name>A0ABS0XSN5_9SPHN</name>